<keyword evidence="2" id="KW-1185">Reference proteome</keyword>
<organism evidence="1 2">
    <name type="scientific">Yoonia maricola</name>
    <dbReference type="NCBI Taxonomy" id="420999"/>
    <lineage>
        <taxon>Bacteria</taxon>
        <taxon>Pseudomonadati</taxon>
        <taxon>Pseudomonadota</taxon>
        <taxon>Alphaproteobacteria</taxon>
        <taxon>Rhodobacterales</taxon>
        <taxon>Paracoccaceae</taxon>
        <taxon>Yoonia</taxon>
    </lineage>
</organism>
<name>A0A2M8WNI7_9RHOB</name>
<dbReference type="AlphaFoldDB" id="A0A2M8WNI7"/>
<dbReference type="InterPro" id="IPR011101">
    <property type="entry name" value="DUF5131"/>
</dbReference>
<dbReference type="Proteomes" id="UP000228531">
    <property type="component" value="Unassembled WGS sequence"/>
</dbReference>
<proteinExistence type="predicted"/>
<sequence length="278" mass="31968">MGANSKIEWTTHTFNPWWGCTKVSEACKHCYAEAWAKRVGQKVWGPRPERRLLSDTHWRQPLKWNRDAAKSNERPRVFCASMADVFEDRDELIPHRDRLFDLIEATPNLDWLLLTKRPQNVRRLARWDTEWPDNVWLGTTVELQKRAEELLPYIEAVPAKVRFISAEPLLGPLEIEPWLETTIDWVITGGESGPKARPASPKWFTDLHAQCMRTETAFHFKQWGDWAPGDGINLLTKSKPAESVVDDGTPMFRVGKKTAGRRLNGELHDGLPKVVRSA</sequence>
<gene>
    <name evidence="1" type="ORF">BC777_1342</name>
</gene>
<reference evidence="1 2" key="1">
    <citation type="submission" date="2017-11" db="EMBL/GenBank/DDBJ databases">
        <title>Genomic Encyclopedia of Archaeal and Bacterial Type Strains, Phase II (KMG-II): From Individual Species to Whole Genera.</title>
        <authorList>
            <person name="Goeker M."/>
        </authorList>
    </citation>
    <scope>NUCLEOTIDE SEQUENCE [LARGE SCALE GENOMIC DNA]</scope>
    <source>
        <strain evidence="1 2">DSM 29128</strain>
    </source>
</reference>
<evidence type="ECO:0000313" key="1">
    <source>
        <dbReference type="EMBL" id="PJI92490.1"/>
    </source>
</evidence>
<accession>A0A2M8WNI7</accession>
<dbReference type="Pfam" id="PF07505">
    <property type="entry name" value="DUF5131"/>
    <property type="match status" value="1"/>
</dbReference>
<dbReference type="OrthoDB" id="9787478at2"/>
<evidence type="ECO:0000313" key="2">
    <source>
        <dbReference type="Proteomes" id="UP000228531"/>
    </source>
</evidence>
<protein>
    <submittedName>
        <fullName evidence="1">Protein gp37</fullName>
    </submittedName>
</protein>
<dbReference type="RefSeq" id="WP_100367305.1">
    <property type="nucleotide sequence ID" value="NZ_PGTY01000001.1"/>
</dbReference>
<dbReference type="EMBL" id="PGTY01000001">
    <property type="protein sequence ID" value="PJI92490.1"/>
    <property type="molecule type" value="Genomic_DNA"/>
</dbReference>
<comment type="caution">
    <text evidence="1">The sequence shown here is derived from an EMBL/GenBank/DDBJ whole genome shotgun (WGS) entry which is preliminary data.</text>
</comment>